<dbReference type="Proteomes" id="UP000655868">
    <property type="component" value="Unassembled WGS sequence"/>
</dbReference>
<dbReference type="RefSeq" id="WP_199702904.1">
    <property type="nucleotide sequence ID" value="NZ_JAEMNV010000002.1"/>
</dbReference>
<dbReference type="PANTHER" id="PTHR47506:SF3">
    <property type="entry name" value="HTH-TYPE TRANSCRIPTIONAL REGULATOR LMRA"/>
    <property type="match status" value="1"/>
</dbReference>
<dbReference type="SUPFAM" id="SSF46689">
    <property type="entry name" value="Homeodomain-like"/>
    <property type="match status" value="1"/>
</dbReference>
<dbReference type="EMBL" id="JAEMNV010000002">
    <property type="protein sequence ID" value="MBJ8338173.1"/>
    <property type="molecule type" value="Genomic_DNA"/>
</dbReference>
<comment type="caution">
    <text evidence="4">The sequence shown here is derived from an EMBL/GenBank/DDBJ whole genome shotgun (WGS) entry which is preliminary data.</text>
</comment>
<dbReference type="AlphaFoldDB" id="A0A934NMW8"/>
<evidence type="ECO:0000256" key="2">
    <source>
        <dbReference type="ARBA" id="ARBA00023163"/>
    </source>
</evidence>
<name>A0A934NMW8_9NOCA</name>
<keyword evidence="2" id="KW-0804">Transcription</keyword>
<dbReference type="InterPro" id="IPR054156">
    <property type="entry name" value="YxaF_TetR_C"/>
</dbReference>
<dbReference type="PANTHER" id="PTHR47506">
    <property type="entry name" value="TRANSCRIPTIONAL REGULATORY PROTEIN"/>
    <property type="match status" value="1"/>
</dbReference>
<dbReference type="SUPFAM" id="SSF48498">
    <property type="entry name" value="Tetracyclin repressor-like, C-terminal domain"/>
    <property type="match status" value="1"/>
</dbReference>
<evidence type="ECO:0000313" key="5">
    <source>
        <dbReference type="Proteomes" id="UP000655868"/>
    </source>
</evidence>
<dbReference type="Gene3D" id="1.10.357.10">
    <property type="entry name" value="Tetracycline Repressor, domain 2"/>
    <property type="match status" value="1"/>
</dbReference>
<gene>
    <name evidence="4" type="ORF">JGU71_04685</name>
</gene>
<evidence type="ECO:0000259" key="3">
    <source>
        <dbReference type="Pfam" id="PF21993"/>
    </source>
</evidence>
<reference evidence="4" key="1">
    <citation type="submission" date="2020-12" db="EMBL/GenBank/DDBJ databases">
        <title>Antrihabitans popcorni sp. nov. and Antrihabitans auranticaus sp. nov., isolated from a larva cave.</title>
        <authorList>
            <person name="Lee S.D."/>
            <person name="Kim I.S."/>
        </authorList>
    </citation>
    <scope>NUCLEOTIDE SEQUENCE</scope>
    <source>
        <strain evidence="4">YC3-6</strain>
    </source>
</reference>
<accession>A0A934NMW8</accession>
<dbReference type="InterPro" id="IPR009057">
    <property type="entry name" value="Homeodomain-like_sf"/>
</dbReference>
<keyword evidence="1" id="KW-0805">Transcription regulation</keyword>
<dbReference type="Pfam" id="PF21993">
    <property type="entry name" value="TetR_C_13_2"/>
    <property type="match status" value="1"/>
</dbReference>
<proteinExistence type="predicted"/>
<organism evidence="4 5">
    <name type="scientific">Antrihabitans stalagmiti</name>
    <dbReference type="NCBI Taxonomy" id="2799499"/>
    <lineage>
        <taxon>Bacteria</taxon>
        <taxon>Bacillati</taxon>
        <taxon>Actinomycetota</taxon>
        <taxon>Actinomycetes</taxon>
        <taxon>Mycobacteriales</taxon>
        <taxon>Nocardiaceae</taxon>
        <taxon>Antrihabitans</taxon>
    </lineage>
</organism>
<sequence length="190" mass="20146">MPRVTDTRQRMIRTASRLLRRQGYAATGWRQVVADSETPWGSQAHHFPGGKEQLAVEALTASGAAYERLLTRAFTAHPADTITAWGALAGAELEASGWADGCPIATVTLETAHTSPALAQVCGAALTSWREIIAESLVRHGLAPADAVPLATLILAAIEGALLLARATRDVTPLHDVAQQLSDVVRNRIG</sequence>
<keyword evidence="5" id="KW-1185">Reference proteome</keyword>
<dbReference type="InterPro" id="IPR036271">
    <property type="entry name" value="Tet_transcr_reg_TetR-rel_C_sf"/>
</dbReference>
<evidence type="ECO:0000313" key="4">
    <source>
        <dbReference type="EMBL" id="MBJ8338173.1"/>
    </source>
</evidence>
<feature type="domain" description="Transcriptional regulator LmrA/YxaF-like C-terminal" evidence="3">
    <location>
        <begin position="78"/>
        <end position="180"/>
    </location>
</feature>
<protein>
    <submittedName>
        <fullName evidence="4">TetR/AcrR family transcriptional regulator</fullName>
    </submittedName>
</protein>
<evidence type="ECO:0000256" key="1">
    <source>
        <dbReference type="ARBA" id="ARBA00023015"/>
    </source>
</evidence>